<reference evidence="9" key="2">
    <citation type="journal article" date="2021" name="Genome Biol. Evol.">
        <title>Mitochondrial genome evolution in pelagophyte algae.</title>
        <authorList>
            <person name="Sibbald S.J."/>
            <person name="Lawton M."/>
            <person name="Archibald J.M."/>
        </authorList>
    </citation>
    <scope>NUCLEOTIDE SEQUENCE</scope>
    <source>
        <strain evidence="10">CCMP1707</strain>
        <strain evidence="11">CCMP1708</strain>
        <strain evidence="9">CCMP1850</strain>
        <strain evidence="13">CCMP1984</strain>
        <strain evidence="12">CCMP3368</strain>
    </source>
</reference>
<feature type="transmembrane region" description="Helical" evidence="5">
    <location>
        <begin position="137"/>
        <end position="157"/>
    </location>
</feature>
<dbReference type="EMBL" id="MW438344">
    <property type="protein sequence ID" value="QQW50174.1"/>
    <property type="molecule type" value="Genomic_DNA"/>
</dbReference>
<gene>
    <name evidence="8" type="primary">nad2</name>
    <name evidence="7" type="ORF">SO694_mt00045</name>
</gene>
<feature type="transmembrane region" description="Helical" evidence="5">
    <location>
        <begin position="309"/>
        <end position="330"/>
    </location>
</feature>
<feature type="transmembrane region" description="Helical" evidence="5">
    <location>
        <begin position="378"/>
        <end position="397"/>
    </location>
</feature>
<dbReference type="EMBL" id="MW438346">
    <property type="protein sequence ID" value="QQW50261.1"/>
    <property type="molecule type" value="Genomic_DNA"/>
</dbReference>
<evidence type="ECO:0000313" key="9">
    <source>
        <dbReference type="EMBL" id="QQW50174.1"/>
    </source>
</evidence>
<dbReference type="EMBL" id="MW438347">
    <property type="protein sequence ID" value="QQW50305.1"/>
    <property type="molecule type" value="Genomic_DNA"/>
</dbReference>
<keyword evidence="2 5" id="KW-0812">Transmembrane</keyword>
<dbReference type="HAMAP" id="MF_00445">
    <property type="entry name" value="NDH1_NuoN_1"/>
    <property type="match status" value="1"/>
</dbReference>
<organism evidence="8">
    <name type="scientific">Aureococcus anophagefferens</name>
    <name type="common">Harmful bloom alga</name>
    <dbReference type="NCBI Taxonomy" id="44056"/>
    <lineage>
        <taxon>Eukaryota</taxon>
        <taxon>Sar</taxon>
        <taxon>Stramenopiles</taxon>
        <taxon>Ochrophyta</taxon>
        <taxon>Pelagophyceae</taxon>
        <taxon>Pelagomonadales</taxon>
        <taxon>Pelagomonadaceae</taxon>
        <taxon>Aureococcus</taxon>
    </lineage>
</organism>
<dbReference type="EMBL" id="MK922345">
    <property type="protein sequence ID" value="QGI24651.1"/>
    <property type="molecule type" value="Genomic_DNA"/>
</dbReference>
<comment type="subcellular location">
    <subcellularLocation>
        <location evidence="1">Membrane</location>
        <topology evidence="1">Multi-pass membrane protein</topology>
    </subcellularLocation>
</comment>
<feature type="transmembrane region" description="Helical" evidence="5">
    <location>
        <begin position="169"/>
        <end position="193"/>
    </location>
</feature>
<dbReference type="EMBL" id="MW438348">
    <property type="protein sequence ID" value="QQW50349.1"/>
    <property type="molecule type" value="Genomic_DNA"/>
</dbReference>
<feature type="transmembrane region" description="Helical" evidence="5">
    <location>
        <begin position="87"/>
        <end position="107"/>
    </location>
</feature>
<feature type="transmembrane region" description="Helical" evidence="5">
    <location>
        <begin position="213"/>
        <end position="232"/>
    </location>
</feature>
<reference evidence="8" key="1">
    <citation type="journal article" date="2019" name="J. Appl. Phycol.">
        <title>Construction and comparative analysis of mitochondrial genome in the brown tide forming alga Aureococcus anophagefferens (Pelagophyceae, Ochrophyta).</title>
        <authorList>
            <person name="Liu F."/>
            <person name="Liu S."/>
            <person name="Huang T."/>
            <person name="Chen N."/>
        </authorList>
    </citation>
    <scope>NUCLEOTIDE SEQUENCE</scope>
</reference>
<evidence type="ECO:0000313" key="13">
    <source>
        <dbReference type="EMBL" id="QQW50349.1"/>
    </source>
</evidence>
<evidence type="ECO:0000313" key="11">
    <source>
        <dbReference type="EMBL" id="QQW50261.1"/>
    </source>
</evidence>
<evidence type="ECO:0000313" key="14">
    <source>
        <dbReference type="Proteomes" id="UP001363151"/>
    </source>
</evidence>
<keyword evidence="14" id="KW-1185">Reference proteome</keyword>
<dbReference type="AlphaFoldDB" id="A0A649UDD9"/>
<evidence type="ECO:0000256" key="5">
    <source>
        <dbReference type="SAM" id="Phobius"/>
    </source>
</evidence>
<accession>A0A649UDD9</accession>
<sequence>MLFINLFENDLKLFLPEFFLVTAILTLVLYGSVYSVSKEYNYPLINVSTCWATIFTLVNTFILVLFTREVSSVIFNGTFICDLLSQNAKLFVIGATIVCLLISIPYVRNYQVNSFEYFLLILLAVFGLMLLCSSFDLISVYLAIELQSLCLYVLAAFNRESAYSTEAGLKYFILGAFASGLLLFGMSIIYGFTGTTNFEDLHILFSLDAENHQAIQTGIIFISCAFLFKMAASPFHVWSPDVYDGAPLNSTIFFAVVPKIALIVIFLRLFVFCFGSQPQYWQYLASFCAVSSVVTGSFMALKQRKLKRLLAYSSIGHVGYILIALSSGGLEGFHASMIYIVTYMLMGVGVWSVVSCLENNISVKRTRTLADLAMISRTNPVLAFSSAILIFSMAGVPPLAGFYAKFCVFTSSINASMYVYSILIILVSVVSTYYYIRLIKTVYFEKVSIKAFYKPISKEISLVLAFSFFFTIFFFINPNLLWLVTYEMVLCVVQ</sequence>
<dbReference type="NCBIfam" id="TIGR01770">
    <property type="entry name" value="NDH_I_N"/>
    <property type="match status" value="1"/>
</dbReference>
<feature type="transmembrane region" description="Helical" evidence="5">
    <location>
        <begin position="417"/>
        <end position="436"/>
    </location>
</feature>
<dbReference type="InterPro" id="IPR001750">
    <property type="entry name" value="ND/Mrp_TM"/>
</dbReference>
<evidence type="ECO:0000256" key="4">
    <source>
        <dbReference type="ARBA" id="ARBA00023136"/>
    </source>
</evidence>
<feature type="transmembrane region" description="Helical" evidence="5">
    <location>
        <begin position="44"/>
        <end position="67"/>
    </location>
</feature>
<feature type="transmembrane region" description="Helical" evidence="5">
    <location>
        <begin position="114"/>
        <end position="131"/>
    </location>
</feature>
<evidence type="ECO:0000313" key="10">
    <source>
        <dbReference type="EMBL" id="QQW50217.1"/>
    </source>
</evidence>
<dbReference type="GO" id="GO:0016020">
    <property type="term" value="C:membrane"/>
    <property type="evidence" value="ECO:0007669"/>
    <property type="project" value="UniProtKB-SubCell"/>
</dbReference>
<feature type="transmembrane region" description="Helical" evidence="5">
    <location>
        <begin position="18"/>
        <end position="37"/>
    </location>
</feature>
<evidence type="ECO:0000259" key="6">
    <source>
        <dbReference type="Pfam" id="PF00361"/>
    </source>
</evidence>
<dbReference type="GO" id="GO:0008137">
    <property type="term" value="F:NADH dehydrogenase (ubiquinone) activity"/>
    <property type="evidence" value="ECO:0007669"/>
    <property type="project" value="InterPro"/>
</dbReference>
<feature type="domain" description="NADH:quinone oxidoreductase/Mrp antiporter transmembrane" evidence="6">
    <location>
        <begin position="135"/>
        <end position="428"/>
    </location>
</feature>
<evidence type="ECO:0000256" key="1">
    <source>
        <dbReference type="ARBA" id="ARBA00004141"/>
    </source>
</evidence>
<keyword evidence="8" id="KW-0496">Mitochondrion</keyword>
<proteinExistence type="inferred from homology"/>
<feature type="transmembrane region" description="Helical" evidence="5">
    <location>
        <begin position="280"/>
        <end position="302"/>
    </location>
</feature>
<name>A0A649UDD9_AURAN</name>
<protein>
    <submittedName>
        <fullName evidence="8">NADH dehydrogenase subunit 2</fullName>
    </submittedName>
    <submittedName>
        <fullName evidence="7">NADH-quinone oxidoreductase subunit N</fullName>
    </submittedName>
</protein>
<dbReference type="Pfam" id="PF00361">
    <property type="entry name" value="Proton_antipo_M"/>
    <property type="match status" value="1"/>
</dbReference>
<feature type="transmembrane region" description="Helical" evidence="5">
    <location>
        <begin position="252"/>
        <end position="274"/>
    </location>
</feature>
<reference evidence="7 14" key="3">
    <citation type="submission" date="2024-03" db="EMBL/GenBank/DDBJ databases">
        <title>Aureococcus anophagefferens CCMP1851 and Kratosvirus quantuckense: Draft genome of a second virus-susceptible host strain in the model system.</title>
        <authorList>
            <person name="Chase E."/>
            <person name="Truchon A.R."/>
            <person name="Schepens W."/>
            <person name="Wilhelm S.W."/>
        </authorList>
    </citation>
    <scope>NUCLEOTIDE SEQUENCE [LARGE SCALE GENOMIC DNA]</scope>
    <source>
        <strain evidence="7 14">CCMP1851</strain>
    </source>
</reference>
<evidence type="ECO:0000313" key="12">
    <source>
        <dbReference type="EMBL" id="QQW50305.1"/>
    </source>
</evidence>
<dbReference type="GO" id="GO:0042773">
    <property type="term" value="P:ATP synthesis coupled electron transport"/>
    <property type="evidence" value="ECO:0007669"/>
    <property type="project" value="InterPro"/>
</dbReference>
<evidence type="ECO:0000256" key="3">
    <source>
        <dbReference type="ARBA" id="ARBA00022989"/>
    </source>
</evidence>
<feature type="transmembrane region" description="Helical" evidence="5">
    <location>
        <begin position="336"/>
        <end position="357"/>
    </location>
</feature>
<evidence type="ECO:0000256" key="2">
    <source>
        <dbReference type="ARBA" id="ARBA00022692"/>
    </source>
</evidence>
<dbReference type="EMBL" id="MW438345">
    <property type="protein sequence ID" value="QQW50217.1"/>
    <property type="molecule type" value="Genomic_DNA"/>
</dbReference>
<dbReference type="EMBL" id="JBBJCI010000303">
    <property type="protein sequence ID" value="KAK7234912.1"/>
    <property type="molecule type" value="Genomic_DNA"/>
</dbReference>
<keyword evidence="4 5" id="KW-0472">Membrane</keyword>
<feature type="transmembrane region" description="Helical" evidence="5">
    <location>
        <begin position="456"/>
        <end position="476"/>
    </location>
</feature>
<evidence type="ECO:0000313" key="7">
    <source>
        <dbReference type="EMBL" id="KAK7234912.1"/>
    </source>
</evidence>
<dbReference type="PANTHER" id="PTHR22773">
    <property type="entry name" value="NADH DEHYDROGENASE"/>
    <property type="match status" value="1"/>
</dbReference>
<geneLocation type="mitochondrion" evidence="8"/>
<dbReference type="Proteomes" id="UP001363151">
    <property type="component" value="Unassembled WGS sequence"/>
</dbReference>
<keyword evidence="3 5" id="KW-1133">Transmembrane helix</keyword>
<dbReference type="InterPro" id="IPR010096">
    <property type="entry name" value="NADH-Q_OxRdtase_suN/2"/>
</dbReference>
<evidence type="ECO:0000313" key="8">
    <source>
        <dbReference type="EMBL" id="QGI24651.1"/>
    </source>
</evidence>